<organism evidence="1 2">
    <name type="scientific">Photobacterium marinum</name>
    <dbReference type="NCBI Taxonomy" id="1056511"/>
    <lineage>
        <taxon>Bacteria</taxon>
        <taxon>Pseudomonadati</taxon>
        <taxon>Pseudomonadota</taxon>
        <taxon>Gammaproteobacteria</taxon>
        <taxon>Vibrionales</taxon>
        <taxon>Vibrionaceae</taxon>
        <taxon>Photobacterium</taxon>
    </lineage>
</organism>
<gene>
    <name evidence="1" type="ORF">C942_00729</name>
</gene>
<keyword evidence="2" id="KW-1185">Reference proteome</keyword>
<dbReference type="EMBL" id="AMZO01000016">
    <property type="protein sequence ID" value="ELR65646.1"/>
    <property type="molecule type" value="Genomic_DNA"/>
</dbReference>
<evidence type="ECO:0000313" key="2">
    <source>
        <dbReference type="Proteomes" id="UP000011134"/>
    </source>
</evidence>
<dbReference type="OrthoDB" id="5916324at2"/>
<name>L8JA13_9GAMM</name>
<sequence length="156" mass="18426">MNEIQSWLTQIKQWYQPQQRRDINILINAVSNAPDSIFGAMETERHSEALAYWIDSCQRLGFYYQDIAEPEKAFNYLQFAYAKLQEMACNPKLDPGMKRWSLKRLDRMIVAMADFCQRQEDTKWQQESTQLIELHVAFMQAQNNQNLSYSIDPDSC</sequence>
<evidence type="ECO:0000313" key="1">
    <source>
        <dbReference type="EMBL" id="ELR65646.1"/>
    </source>
</evidence>
<evidence type="ECO:0008006" key="3">
    <source>
        <dbReference type="Google" id="ProtNLM"/>
    </source>
</evidence>
<dbReference type="RefSeq" id="WP_007465563.1">
    <property type="nucleotide sequence ID" value="NZ_AMZO01000016.1"/>
</dbReference>
<dbReference type="AlphaFoldDB" id="L8JA13"/>
<dbReference type="Proteomes" id="UP000011134">
    <property type="component" value="Unassembled WGS sequence"/>
</dbReference>
<dbReference type="PATRIC" id="fig|1056511.3.peg.2218"/>
<accession>L8JA13</accession>
<protein>
    <recommendedName>
        <fullName evidence="3">Transcriptional regulator</fullName>
    </recommendedName>
</protein>
<comment type="caution">
    <text evidence="1">The sequence shown here is derived from an EMBL/GenBank/DDBJ whole genome shotgun (WGS) entry which is preliminary data.</text>
</comment>
<proteinExistence type="predicted"/>
<reference evidence="1 2" key="1">
    <citation type="submission" date="2012-12" db="EMBL/GenBank/DDBJ databases">
        <title>Genome Assembly of Photobacterium sp. AK15.</title>
        <authorList>
            <person name="Khatri I."/>
            <person name="Vaidya B."/>
            <person name="Srinivas T.N.R."/>
            <person name="Subramanian S."/>
            <person name="Pinnaka A."/>
        </authorList>
    </citation>
    <scope>NUCLEOTIDE SEQUENCE [LARGE SCALE GENOMIC DNA]</scope>
    <source>
        <strain evidence="1 2">AK15</strain>
    </source>
</reference>